<dbReference type="Gene3D" id="3.40.50.300">
    <property type="entry name" value="P-loop containing nucleotide triphosphate hydrolases"/>
    <property type="match status" value="2"/>
</dbReference>
<evidence type="ECO:0000256" key="8">
    <source>
        <dbReference type="ARBA" id="ARBA00023118"/>
    </source>
</evidence>
<keyword evidence="8" id="KW-0051">Antiviral defense</keyword>
<dbReference type="GO" id="GO:0004519">
    <property type="term" value="F:endonuclease activity"/>
    <property type="evidence" value="ECO:0007669"/>
    <property type="project" value="UniProtKB-KW"/>
</dbReference>
<organism evidence="10 11">
    <name type="scientific">Enterocloster citroniae</name>
    <dbReference type="NCBI Taxonomy" id="358743"/>
    <lineage>
        <taxon>Bacteria</taxon>
        <taxon>Bacillati</taxon>
        <taxon>Bacillota</taxon>
        <taxon>Clostridia</taxon>
        <taxon>Lachnospirales</taxon>
        <taxon>Lachnospiraceae</taxon>
        <taxon>Enterocloster</taxon>
    </lineage>
</organism>
<keyword evidence="10" id="KW-0255">Endonuclease</keyword>
<dbReference type="GO" id="GO:0051607">
    <property type="term" value="P:defense response to virus"/>
    <property type="evidence" value="ECO:0007669"/>
    <property type="project" value="UniProtKB-KW"/>
</dbReference>
<dbReference type="AlphaFoldDB" id="A0AA41K5M6"/>
<evidence type="ECO:0000256" key="4">
    <source>
        <dbReference type="ARBA" id="ARBA00022741"/>
    </source>
</evidence>
<comment type="similarity">
    <text evidence="1">In the N-terminal section; belongs to the CRISPR-associated nuclease Cas3-HD family.</text>
</comment>
<dbReference type="Proteomes" id="UP000708338">
    <property type="component" value="Unassembled WGS sequence"/>
</dbReference>
<dbReference type="Gene3D" id="1.10.3210.30">
    <property type="match status" value="1"/>
</dbReference>
<keyword evidence="3" id="KW-0479">Metal-binding</keyword>
<dbReference type="InterPro" id="IPR027417">
    <property type="entry name" value="P-loop_NTPase"/>
</dbReference>
<dbReference type="SUPFAM" id="SSF52540">
    <property type="entry name" value="P-loop containing nucleoside triphosphate hydrolases"/>
    <property type="match status" value="1"/>
</dbReference>
<evidence type="ECO:0000256" key="7">
    <source>
        <dbReference type="ARBA" id="ARBA00022840"/>
    </source>
</evidence>
<keyword evidence="7" id="KW-0067">ATP-binding</keyword>
<protein>
    <submittedName>
        <fullName evidence="10">CRISPR-associated endonuclease Cas3</fullName>
    </submittedName>
</protein>
<name>A0AA41K5M6_9FIRM</name>
<dbReference type="InterPro" id="IPR054712">
    <property type="entry name" value="Cas3-like_dom"/>
</dbReference>
<evidence type="ECO:0000256" key="3">
    <source>
        <dbReference type="ARBA" id="ARBA00022723"/>
    </source>
</evidence>
<dbReference type="CDD" id="cd09641">
    <property type="entry name" value="Cas3''_I"/>
    <property type="match status" value="1"/>
</dbReference>
<dbReference type="InterPro" id="IPR011545">
    <property type="entry name" value="DEAD/DEAH_box_helicase_dom"/>
</dbReference>
<dbReference type="NCBIfam" id="TIGR01596">
    <property type="entry name" value="cas3_HD"/>
    <property type="match status" value="1"/>
</dbReference>
<evidence type="ECO:0000256" key="5">
    <source>
        <dbReference type="ARBA" id="ARBA00022801"/>
    </source>
</evidence>
<dbReference type="GO" id="GO:0003676">
    <property type="term" value="F:nucleic acid binding"/>
    <property type="evidence" value="ECO:0007669"/>
    <property type="project" value="InterPro"/>
</dbReference>
<dbReference type="Pfam" id="PF00270">
    <property type="entry name" value="DEAD"/>
    <property type="match status" value="1"/>
</dbReference>
<comment type="caution">
    <text evidence="10">The sequence shown here is derived from an EMBL/GenBank/DDBJ whole genome shotgun (WGS) entry which is preliminary data.</text>
</comment>
<keyword evidence="4" id="KW-0547">Nucleotide-binding</keyword>
<comment type="similarity">
    <text evidence="2">In the central section; belongs to the CRISPR-associated helicase Cas3 family.</text>
</comment>
<dbReference type="GO" id="GO:0016787">
    <property type="term" value="F:hydrolase activity"/>
    <property type="evidence" value="ECO:0007669"/>
    <property type="project" value="UniProtKB-KW"/>
</dbReference>
<dbReference type="EMBL" id="WQPS01000012">
    <property type="protein sequence ID" value="MBT9810476.1"/>
    <property type="molecule type" value="Genomic_DNA"/>
</dbReference>
<dbReference type="RefSeq" id="WP_117450742.1">
    <property type="nucleotide sequence ID" value="NZ_CABJDD010000003.1"/>
</dbReference>
<evidence type="ECO:0000256" key="6">
    <source>
        <dbReference type="ARBA" id="ARBA00022806"/>
    </source>
</evidence>
<dbReference type="GO" id="GO:0046872">
    <property type="term" value="F:metal ion binding"/>
    <property type="evidence" value="ECO:0007669"/>
    <property type="project" value="UniProtKB-KW"/>
</dbReference>
<feature type="domain" description="HD Cas3-type" evidence="9">
    <location>
        <begin position="11"/>
        <end position="187"/>
    </location>
</feature>
<evidence type="ECO:0000256" key="2">
    <source>
        <dbReference type="ARBA" id="ARBA00009046"/>
    </source>
</evidence>
<keyword evidence="6" id="KW-0347">Helicase</keyword>
<dbReference type="GO" id="GO:0005524">
    <property type="term" value="F:ATP binding"/>
    <property type="evidence" value="ECO:0007669"/>
    <property type="project" value="UniProtKB-KW"/>
</dbReference>
<sequence>METYLAHSAKSGYPSQPYSNHVYNTTRWSLIFAREMKAYCRKDAEQIENILCLAAPYHDLGKLDEENQKVLHKEGVKSGHLPVNHMDAGAAFLKQKGQEALCSLALVYAHHQGLPDFIVEMNRGETVCYRDTRESVRACFDRELEQLLQLHRQLIPESTGHNPEYCEGDMSMFFRMVFSCLVDADHSDTATVYGQYPKRDTMPKLQPELRLEALNRYVASLGADSPNRRNELRTQMYEKCRDGQQEEGIVSNDGPVGSGKTTAVMAYQLNQAILKGARRIFVVLPYTNIITQSVEVYRKALTLPEENPETVVAELHCRADFEDEDTRYLTSLWRAPIIVTTAVAFFETLASNRPGTLRRLHELPGSIIFMDEAHAALPLKLLPLAWHWMKVLEKEWSCYWILSSGSLVRFWQIPELVGMEKKQVPEMVPANLRNELLGYEKNRIQFCWNPRPLSRTELTDWVMAEPGPRLVIMNTVQSAAVIADDICRKYGRECVEHLSTALMPEDRAETIKVVKRRLENPVDTNWVLVATSCVEAGVDFSFRIGFRELASVLSLLQAAGRIDRNGFYGDAKMWSFSMQDDTMLTQNPRVKISAGILEEYLRNGMEITPELSTKSIRDELQKGKIEIKEMHALIEAEAIQNFKTVNDVFHVIENDATPVIVKDDVAEQIKQGYGNWKDVQKYSVSIRRKNLKRWQVKQIAEDVYQWTLSYDSFLGYMAGVLRQVEFEHGFLEF</sequence>
<evidence type="ECO:0000313" key="10">
    <source>
        <dbReference type="EMBL" id="MBT9810476.1"/>
    </source>
</evidence>
<dbReference type="InterPro" id="IPR038257">
    <property type="entry name" value="CRISPR-assoc_Cas3_HD_sf"/>
</dbReference>
<evidence type="ECO:0000259" key="9">
    <source>
        <dbReference type="PROSITE" id="PS51643"/>
    </source>
</evidence>
<evidence type="ECO:0000313" key="11">
    <source>
        <dbReference type="Proteomes" id="UP000708338"/>
    </source>
</evidence>
<gene>
    <name evidence="10" type="ORF">GPL26_12590</name>
</gene>
<dbReference type="Pfam" id="PF22590">
    <property type="entry name" value="Cas3-like_C_2"/>
    <property type="match status" value="1"/>
</dbReference>
<reference evidence="10" key="1">
    <citation type="journal article" date="2021" name="Gut Microbes">
        <title>A synthetic consortium of 100 gut commensals modulates the composition and function in a colon model of the microbiome of elderly subjects.</title>
        <authorList>
            <person name="Perez M."/>
            <person name="Ntemiri A."/>
            <person name="Tan H."/>
            <person name="Harris H.M.B."/>
            <person name="Roager H.M."/>
            <person name="Ribiere C."/>
            <person name="O'Toole P.W."/>
        </authorList>
    </citation>
    <scope>NUCLEOTIDE SEQUENCE</scope>
    <source>
        <strain evidence="10">MCC335</strain>
    </source>
</reference>
<dbReference type="InterPro" id="IPR006483">
    <property type="entry name" value="CRISPR-assoc_Cas3_HD"/>
</dbReference>
<keyword evidence="5" id="KW-0378">Hydrolase</keyword>
<accession>A0AA41K5M6</accession>
<evidence type="ECO:0000256" key="1">
    <source>
        <dbReference type="ARBA" id="ARBA00006847"/>
    </source>
</evidence>
<dbReference type="PROSITE" id="PS51643">
    <property type="entry name" value="HD_CAS3"/>
    <property type="match status" value="1"/>
</dbReference>
<dbReference type="GO" id="GO:0004386">
    <property type="term" value="F:helicase activity"/>
    <property type="evidence" value="ECO:0007669"/>
    <property type="project" value="UniProtKB-KW"/>
</dbReference>
<keyword evidence="10" id="KW-0540">Nuclease</keyword>
<proteinExistence type="inferred from homology"/>